<evidence type="ECO:0000313" key="3">
    <source>
        <dbReference type="Proteomes" id="UP000285084"/>
    </source>
</evidence>
<dbReference type="EMBL" id="MRCX01000038">
    <property type="protein sequence ID" value="RKK78436.1"/>
    <property type="molecule type" value="Genomic_DNA"/>
</dbReference>
<dbReference type="VEuPathDB" id="FungiDB:FOXG_14620"/>
<dbReference type="VEuPathDB" id="FungiDB:FOIG_09753"/>
<dbReference type="VEuPathDB" id="FungiDB:FOC1_g10004123"/>
<evidence type="ECO:0000313" key="2">
    <source>
        <dbReference type="EMBL" id="RKK78436.1"/>
    </source>
</evidence>
<protein>
    <recommendedName>
        <fullName evidence="1">F-box domain-containing protein</fullName>
    </recommendedName>
</protein>
<evidence type="ECO:0000259" key="1">
    <source>
        <dbReference type="PROSITE" id="PS50181"/>
    </source>
</evidence>
<dbReference type="VEuPathDB" id="FungiDB:FOMG_09084"/>
<proteinExistence type="predicted"/>
<dbReference type="InterPro" id="IPR001810">
    <property type="entry name" value="F-box_dom"/>
</dbReference>
<dbReference type="VEuPathDB" id="FungiDB:HZS61_004781"/>
<reference evidence="2 3" key="1">
    <citation type="journal article" date="2018" name="Sci. Rep.">
        <title>Characterisation of pathogen-specific regions and novel effector candidates in Fusarium oxysporum f. sp. cepae.</title>
        <authorList>
            <person name="Armitage A.D."/>
            <person name="Taylor A."/>
            <person name="Sobczyk M.K."/>
            <person name="Baxter L."/>
            <person name="Greenfield B.P."/>
            <person name="Bates H.J."/>
            <person name="Wilson F."/>
            <person name="Jackson A.C."/>
            <person name="Ott S."/>
            <person name="Harrison R.J."/>
            <person name="Clarkson J.P."/>
        </authorList>
    </citation>
    <scope>NUCLEOTIDE SEQUENCE [LARGE SCALE GENOMIC DNA]</scope>
    <source>
        <strain evidence="2 3">Fo_A13</strain>
    </source>
</reference>
<accession>A0A420NDU7</accession>
<dbReference type="VEuPathDB" id="FungiDB:FOC4_g10003885"/>
<dbReference type="PROSITE" id="PS50181">
    <property type="entry name" value="FBOX"/>
    <property type="match status" value="1"/>
</dbReference>
<gene>
    <name evidence="2" type="ORF">BFJ69_g5486</name>
</gene>
<dbReference type="AlphaFoldDB" id="A0A420NDU7"/>
<sequence length="518" mass="59424">MGSPAPPILLQLPQELQNDIYSLLEADDIKKLRVTCSAFHKALPLHFDHVFISANSLNIDVFNAIASHETFRHQVSEIIWDDARLRMGPELEQERQEYEEDGNDPEDAAAENVYPFWFKKGRYDYGDSSPYVYPDVYLGIEESWAYYKGLLDDQRQVLSSNADIEAFKYGLKRFTSLKRVTVTPATHGRLWQPLYRTPMVRAFPPGFDYPLPQAWPSFDDEKLIDALPWVSEDGNDPYQEIYGAECTAEAYRAKWRGFRLVTRALVECEDRTITELVIGGNEIQSGLNCRIFDQRSTEYDDFVALLKRPGFRYLGLHVFTGLLEDNDWVSYKTGLLHDGLAQATELEHFSLRTSMEVSHGAPQQLVPDVEGHVFPMRAIFPIDHWPHLRHFGISHMLVDLDDFIDLLATLPLSLRSIELIHVALGSPDQGYDDLLRAMRDILDWSSRPAQERPKVHMVVSALHDHVQGEGKFVEVDDVVHSYLYENGDNPFKDDKYVIWPGQGGVQRDIFNPDYVAPY</sequence>
<dbReference type="VEuPathDB" id="FungiDB:FOZG_15997"/>
<name>A0A420NDU7_FUSOX</name>
<comment type="caution">
    <text evidence="2">The sequence shown here is derived from an EMBL/GenBank/DDBJ whole genome shotgun (WGS) entry which is preliminary data.</text>
</comment>
<organism evidence="2 3">
    <name type="scientific">Fusarium oxysporum</name>
    <name type="common">Fusarium vascular wilt</name>
    <dbReference type="NCBI Taxonomy" id="5507"/>
    <lineage>
        <taxon>Eukaryota</taxon>
        <taxon>Fungi</taxon>
        <taxon>Dikarya</taxon>
        <taxon>Ascomycota</taxon>
        <taxon>Pezizomycotina</taxon>
        <taxon>Sordariomycetes</taxon>
        <taxon>Hypocreomycetidae</taxon>
        <taxon>Hypocreales</taxon>
        <taxon>Nectriaceae</taxon>
        <taxon>Fusarium</taxon>
        <taxon>Fusarium oxysporum species complex</taxon>
    </lineage>
</organism>
<feature type="domain" description="F-box" evidence="1">
    <location>
        <begin position="6"/>
        <end position="54"/>
    </location>
</feature>
<dbReference type="Proteomes" id="UP000285084">
    <property type="component" value="Unassembled WGS sequence"/>
</dbReference>